<gene>
    <name evidence="2" type="ordered locus">Ilyop_1527</name>
</gene>
<dbReference type="OrthoDB" id="1080927at2"/>
<keyword evidence="1" id="KW-1133">Transmembrane helix</keyword>
<dbReference type="KEGG" id="ipo:Ilyop_1527"/>
<feature type="transmembrane region" description="Helical" evidence="1">
    <location>
        <begin position="41"/>
        <end position="62"/>
    </location>
</feature>
<accession>E3H876</accession>
<dbReference type="eggNOG" id="COG3326">
    <property type="taxonomic scope" value="Bacteria"/>
</dbReference>
<evidence type="ECO:0000313" key="3">
    <source>
        <dbReference type="Proteomes" id="UP000006875"/>
    </source>
</evidence>
<feature type="transmembrane region" description="Helical" evidence="1">
    <location>
        <begin position="69"/>
        <end position="91"/>
    </location>
</feature>
<protein>
    <recommendedName>
        <fullName evidence="4">DUF1294 domain-containing protein</fullName>
    </recommendedName>
</protein>
<dbReference type="Proteomes" id="UP000006875">
    <property type="component" value="Chromosome"/>
</dbReference>
<dbReference type="EMBL" id="CP002281">
    <property type="protein sequence ID" value="ADO83307.1"/>
    <property type="molecule type" value="Genomic_DNA"/>
</dbReference>
<organism evidence="2 3">
    <name type="scientific">Ilyobacter polytropus (strain ATCC 51220 / DSM 2926 / LMG 16218 / CuHBu1)</name>
    <dbReference type="NCBI Taxonomy" id="572544"/>
    <lineage>
        <taxon>Bacteria</taxon>
        <taxon>Fusobacteriati</taxon>
        <taxon>Fusobacteriota</taxon>
        <taxon>Fusobacteriia</taxon>
        <taxon>Fusobacteriales</taxon>
        <taxon>Fusobacteriaceae</taxon>
        <taxon>Ilyobacter</taxon>
    </lineage>
</organism>
<sequence length="94" mass="11137">MKITFLKILFIFLAVMNISTFTVYSFDKVQAKNDRDRVSELRLMLMALFGGSIGAFISMKFFNHKTRKWYFKYGIPLMALIHFALVIFIWARQK</sequence>
<dbReference type="Pfam" id="PF06961">
    <property type="entry name" value="DUF1294"/>
    <property type="match status" value="1"/>
</dbReference>
<evidence type="ECO:0000313" key="2">
    <source>
        <dbReference type="EMBL" id="ADO83307.1"/>
    </source>
</evidence>
<keyword evidence="1" id="KW-0812">Transmembrane</keyword>
<dbReference type="AlphaFoldDB" id="E3H876"/>
<name>E3H876_ILYPC</name>
<reference evidence="2 3" key="1">
    <citation type="journal article" date="2010" name="Stand. Genomic Sci.">
        <title>Complete genome sequence of Ilyobacter polytropus type strain (CuHbu1).</title>
        <authorList>
            <person name="Sikorski J."/>
            <person name="Chertkov O."/>
            <person name="Lapidus A."/>
            <person name="Nolan M."/>
            <person name="Lucas S."/>
            <person name="Del Rio T.G."/>
            <person name="Tice H."/>
            <person name="Cheng J.F."/>
            <person name="Tapia R."/>
            <person name="Han C."/>
            <person name="Goodwin L."/>
            <person name="Pitluck S."/>
            <person name="Liolios K."/>
            <person name="Ivanova N."/>
            <person name="Mavromatis K."/>
            <person name="Mikhailova N."/>
            <person name="Pati A."/>
            <person name="Chen A."/>
            <person name="Palaniappan K."/>
            <person name="Land M."/>
            <person name="Hauser L."/>
            <person name="Chang Y.J."/>
            <person name="Jeffries C.D."/>
            <person name="Brambilla E."/>
            <person name="Yasawong M."/>
            <person name="Rohde M."/>
            <person name="Pukall R."/>
            <person name="Spring S."/>
            <person name="Goker M."/>
            <person name="Woyke T."/>
            <person name="Bristow J."/>
            <person name="Eisen J.A."/>
            <person name="Markowitz V."/>
            <person name="Hugenholtz P."/>
            <person name="Kyrpides N.C."/>
            <person name="Klenk H.P."/>
        </authorList>
    </citation>
    <scope>NUCLEOTIDE SEQUENCE [LARGE SCALE GENOMIC DNA]</scope>
    <source>
        <strain evidence="3">ATCC 51220 / DSM 2926 / LMG 16218 / CuHBu1</strain>
    </source>
</reference>
<dbReference type="InterPro" id="IPR010718">
    <property type="entry name" value="DUF1294"/>
</dbReference>
<evidence type="ECO:0008006" key="4">
    <source>
        <dbReference type="Google" id="ProtNLM"/>
    </source>
</evidence>
<dbReference type="HOGENOM" id="CLU_091970_3_2_0"/>
<keyword evidence="3" id="KW-1185">Reference proteome</keyword>
<keyword evidence="1" id="KW-0472">Membrane</keyword>
<proteinExistence type="predicted"/>
<evidence type="ECO:0000256" key="1">
    <source>
        <dbReference type="SAM" id="Phobius"/>
    </source>
</evidence>
<dbReference type="RefSeq" id="WP_013387974.1">
    <property type="nucleotide sequence ID" value="NC_014632.1"/>
</dbReference>